<dbReference type="OrthoDB" id="9795441at2"/>
<keyword evidence="1" id="KW-0805">Transcription regulation</keyword>
<keyword evidence="2 5" id="KW-0238">DNA-binding</keyword>
<dbReference type="AlphaFoldDB" id="A0A1M6SC33"/>
<gene>
    <name evidence="5" type="ORF">SAMN02745248_02509</name>
</gene>
<reference evidence="5 6" key="1">
    <citation type="submission" date="2016-11" db="EMBL/GenBank/DDBJ databases">
        <authorList>
            <person name="Jaros S."/>
            <person name="Januszkiewicz K."/>
            <person name="Wedrychowicz H."/>
        </authorList>
    </citation>
    <scope>NUCLEOTIDE SEQUENCE [LARGE SCALE GENOMIC DNA]</scope>
    <source>
        <strain evidence="5 6">DSM 3090</strain>
    </source>
</reference>
<evidence type="ECO:0000259" key="4">
    <source>
        <dbReference type="PROSITE" id="PS50995"/>
    </source>
</evidence>
<proteinExistence type="predicted"/>
<dbReference type="PANTHER" id="PTHR42756">
    <property type="entry name" value="TRANSCRIPTIONAL REGULATOR, MARR"/>
    <property type="match status" value="1"/>
</dbReference>
<dbReference type="GO" id="GO:0003700">
    <property type="term" value="F:DNA-binding transcription factor activity"/>
    <property type="evidence" value="ECO:0007669"/>
    <property type="project" value="InterPro"/>
</dbReference>
<evidence type="ECO:0000256" key="3">
    <source>
        <dbReference type="ARBA" id="ARBA00023163"/>
    </source>
</evidence>
<feature type="domain" description="HTH marR-type" evidence="4">
    <location>
        <begin position="1"/>
        <end position="138"/>
    </location>
</feature>
<keyword evidence="3" id="KW-0804">Transcription</keyword>
<evidence type="ECO:0000256" key="1">
    <source>
        <dbReference type="ARBA" id="ARBA00023015"/>
    </source>
</evidence>
<dbReference type="Pfam" id="PF12802">
    <property type="entry name" value="MarR_2"/>
    <property type="match status" value="1"/>
</dbReference>
<dbReference type="Gene3D" id="1.10.10.10">
    <property type="entry name" value="Winged helix-like DNA-binding domain superfamily/Winged helix DNA-binding domain"/>
    <property type="match status" value="1"/>
</dbReference>
<sequence length="147" mass="17054">MSVELPNALSTIRCFISVYEKVGEGVREKYGITQTELDIIAFLVNNPGRDTASDIVDYRKLPKANVSQAVESMIHKELLLRNQDLQDRRKIHLTLTEKGRAIFPDIQESRKLLVEVLFRDFNQEELQLFSDMNSRIVKNALDYLERK</sequence>
<dbReference type="InterPro" id="IPR000835">
    <property type="entry name" value="HTH_MarR-typ"/>
</dbReference>
<dbReference type="SUPFAM" id="SSF46785">
    <property type="entry name" value="Winged helix' DNA-binding domain"/>
    <property type="match status" value="1"/>
</dbReference>
<dbReference type="InterPro" id="IPR036390">
    <property type="entry name" value="WH_DNA-bd_sf"/>
</dbReference>
<dbReference type="GO" id="GO:0003677">
    <property type="term" value="F:DNA binding"/>
    <property type="evidence" value="ECO:0007669"/>
    <property type="project" value="UniProtKB-KW"/>
</dbReference>
<name>A0A1M6SC33_9CLOT</name>
<evidence type="ECO:0000313" key="6">
    <source>
        <dbReference type="Proteomes" id="UP000183952"/>
    </source>
</evidence>
<dbReference type="InterPro" id="IPR036388">
    <property type="entry name" value="WH-like_DNA-bd_sf"/>
</dbReference>
<dbReference type="Proteomes" id="UP000183952">
    <property type="component" value="Unassembled WGS sequence"/>
</dbReference>
<dbReference type="EMBL" id="FRAD01000027">
    <property type="protein sequence ID" value="SHK42322.1"/>
    <property type="molecule type" value="Genomic_DNA"/>
</dbReference>
<keyword evidence="6" id="KW-1185">Reference proteome</keyword>
<dbReference type="STRING" id="1121331.SAMN02745248_02509"/>
<dbReference type="SMART" id="SM00347">
    <property type="entry name" value="HTH_MARR"/>
    <property type="match status" value="1"/>
</dbReference>
<dbReference type="RefSeq" id="WP_072904409.1">
    <property type="nucleotide sequence ID" value="NZ_FRAD01000027.1"/>
</dbReference>
<protein>
    <submittedName>
        <fullName evidence="5">DNA-binding transcriptional regulator, MarR family</fullName>
    </submittedName>
</protein>
<dbReference type="PROSITE" id="PS50995">
    <property type="entry name" value="HTH_MARR_2"/>
    <property type="match status" value="1"/>
</dbReference>
<dbReference type="PANTHER" id="PTHR42756:SF1">
    <property type="entry name" value="TRANSCRIPTIONAL REPRESSOR OF EMRAB OPERON"/>
    <property type="match status" value="1"/>
</dbReference>
<evidence type="ECO:0000313" key="5">
    <source>
        <dbReference type="EMBL" id="SHK42322.1"/>
    </source>
</evidence>
<dbReference type="InterPro" id="IPR023187">
    <property type="entry name" value="Tscrpt_reg_MarR-type_CS"/>
</dbReference>
<dbReference type="PROSITE" id="PS01117">
    <property type="entry name" value="HTH_MARR_1"/>
    <property type="match status" value="1"/>
</dbReference>
<accession>A0A1M6SC33</accession>
<organism evidence="5 6">
    <name type="scientific">Hathewaya proteolytica DSM 3090</name>
    <dbReference type="NCBI Taxonomy" id="1121331"/>
    <lineage>
        <taxon>Bacteria</taxon>
        <taxon>Bacillati</taxon>
        <taxon>Bacillota</taxon>
        <taxon>Clostridia</taxon>
        <taxon>Eubacteriales</taxon>
        <taxon>Clostridiaceae</taxon>
        <taxon>Hathewaya</taxon>
    </lineage>
</organism>
<evidence type="ECO:0000256" key="2">
    <source>
        <dbReference type="ARBA" id="ARBA00023125"/>
    </source>
</evidence>